<feature type="region of interest" description="Disordered" evidence="1">
    <location>
        <begin position="31"/>
        <end position="134"/>
    </location>
</feature>
<dbReference type="Proteomes" id="UP000703269">
    <property type="component" value="Unassembled WGS sequence"/>
</dbReference>
<keyword evidence="3" id="KW-1185">Reference proteome</keyword>
<dbReference type="OrthoDB" id="3265210at2759"/>
<sequence>MQRTLKFLRARAAEEREYAVHFFVPADTQRTRRETLKKAAEERTKQAAAEKKRKEAAEHAARVGAEKKRRRAEQTRRDAEVEGMRRRMEEMRVQEAADRAARAKKQRAAPEPPQMTGEEQTRRRHAHAAAASERRRYAERNRGWAPWTDEQHVAWFIAMGAEFDSAKFDAARPLVVEAVPWPLLLPPDQHTLDTVEWDAVERFFAAAKGVLDGEVYQRMVVSAHRRFHPDRWKSRGLLNTVLDEDLKQRLEEAGNVVCQAITPIWRAVKSA</sequence>
<evidence type="ECO:0000256" key="1">
    <source>
        <dbReference type="SAM" id="MobiDB-lite"/>
    </source>
</evidence>
<comment type="caution">
    <text evidence="2">The sequence shown here is derived from an EMBL/GenBank/DDBJ whole genome shotgun (WGS) entry which is preliminary data.</text>
</comment>
<reference evidence="2 3" key="1">
    <citation type="submission" date="2021-08" db="EMBL/GenBank/DDBJ databases">
        <title>Draft Genome Sequence of Phanerochaete sordida strain YK-624.</title>
        <authorList>
            <person name="Mori T."/>
            <person name="Dohra H."/>
            <person name="Suzuki T."/>
            <person name="Kawagishi H."/>
            <person name="Hirai H."/>
        </authorList>
    </citation>
    <scope>NUCLEOTIDE SEQUENCE [LARGE SCALE GENOMIC DNA]</scope>
    <source>
        <strain evidence="2 3">YK-624</strain>
    </source>
</reference>
<accession>A0A9P3LG20</accession>
<dbReference type="AlphaFoldDB" id="A0A9P3LG20"/>
<protein>
    <submittedName>
        <fullName evidence="2">Uncharacterized protein</fullName>
    </submittedName>
</protein>
<dbReference type="EMBL" id="BPQB01000027">
    <property type="protein sequence ID" value="GJE92622.1"/>
    <property type="molecule type" value="Genomic_DNA"/>
</dbReference>
<evidence type="ECO:0000313" key="3">
    <source>
        <dbReference type="Proteomes" id="UP000703269"/>
    </source>
</evidence>
<name>A0A9P3LG20_9APHY</name>
<feature type="compositionally biased region" description="Basic and acidic residues" evidence="1">
    <location>
        <begin position="31"/>
        <end position="101"/>
    </location>
</feature>
<proteinExistence type="predicted"/>
<organism evidence="2 3">
    <name type="scientific">Phanerochaete sordida</name>
    <dbReference type="NCBI Taxonomy" id="48140"/>
    <lineage>
        <taxon>Eukaryota</taxon>
        <taxon>Fungi</taxon>
        <taxon>Dikarya</taxon>
        <taxon>Basidiomycota</taxon>
        <taxon>Agaricomycotina</taxon>
        <taxon>Agaricomycetes</taxon>
        <taxon>Polyporales</taxon>
        <taxon>Phanerochaetaceae</taxon>
        <taxon>Phanerochaete</taxon>
    </lineage>
</organism>
<gene>
    <name evidence="2" type="ORF">PsYK624_087770</name>
</gene>
<evidence type="ECO:0000313" key="2">
    <source>
        <dbReference type="EMBL" id="GJE92622.1"/>
    </source>
</evidence>